<evidence type="ECO:0000256" key="1">
    <source>
        <dbReference type="SAM" id="Coils"/>
    </source>
</evidence>
<keyword evidence="1" id="KW-0175">Coiled coil</keyword>
<evidence type="ECO:0000256" key="2">
    <source>
        <dbReference type="SAM" id="MobiDB-lite"/>
    </source>
</evidence>
<dbReference type="SUPFAM" id="SSF82607">
    <property type="entry name" value="YbaB-like"/>
    <property type="match status" value="1"/>
</dbReference>
<evidence type="ECO:0000313" key="4">
    <source>
        <dbReference type="Proteomes" id="UP000316628"/>
    </source>
</evidence>
<dbReference type="Pfam" id="PF02575">
    <property type="entry name" value="YbaB_DNA_bd"/>
    <property type="match status" value="1"/>
</dbReference>
<accession>A0A543JBD9</accession>
<proteinExistence type="predicted"/>
<dbReference type="AlphaFoldDB" id="A0A543JBD9"/>
<feature type="coiled-coil region" evidence="1">
    <location>
        <begin position="2"/>
        <end position="36"/>
    </location>
</feature>
<dbReference type="GO" id="GO:0003677">
    <property type="term" value="F:DNA binding"/>
    <property type="evidence" value="ECO:0007669"/>
    <property type="project" value="UniProtKB-KW"/>
</dbReference>
<dbReference type="InterPro" id="IPR036894">
    <property type="entry name" value="YbaB-like_sf"/>
</dbReference>
<dbReference type="Gene3D" id="3.30.1310.10">
    <property type="entry name" value="Nucleoid-associated protein YbaB-like domain"/>
    <property type="match status" value="1"/>
</dbReference>
<feature type="compositionally biased region" description="Pro residues" evidence="2">
    <location>
        <begin position="159"/>
        <end position="178"/>
    </location>
</feature>
<dbReference type="InterPro" id="IPR004401">
    <property type="entry name" value="YbaB/EbfC"/>
</dbReference>
<organism evidence="3 4">
    <name type="scientific">Saccharothrix saharensis</name>
    <dbReference type="NCBI Taxonomy" id="571190"/>
    <lineage>
        <taxon>Bacteria</taxon>
        <taxon>Bacillati</taxon>
        <taxon>Actinomycetota</taxon>
        <taxon>Actinomycetes</taxon>
        <taxon>Pseudonocardiales</taxon>
        <taxon>Pseudonocardiaceae</taxon>
        <taxon>Saccharothrix</taxon>
    </lineage>
</organism>
<dbReference type="RefSeq" id="WP_141977906.1">
    <property type="nucleotide sequence ID" value="NZ_VFPP01000001.1"/>
</dbReference>
<reference evidence="3 4" key="1">
    <citation type="submission" date="2019-06" db="EMBL/GenBank/DDBJ databases">
        <title>Sequencing the genomes of 1000 actinobacteria strains.</title>
        <authorList>
            <person name="Klenk H.-P."/>
        </authorList>
    </citation>
    <scope>NUCLEOTIDE SEQUENCE [LARGE SCALE GENOMIC DNA]</scope>
    <source>
        <strain evidence="3 4">DSM 45456</strain>
    </source>
</reference>
<name>A0A543JBD9_9PSEU</name>
<feature type="compositionally biased region" description="Pro residues" evidence="2">
    <location>
        <begin position="111"/>
        <end position="133"/>
    </location>
</feature>
<comment type="caution">
    <text evidence="3">The sequence shown here is derived from an EMBL/GenBank/DDBJ whole genome shotgun (WGS) entry which is preliminary data.</text>
</comment>
<dbReference type="OrthoDB" id="3695284at2"/>
<sequence>MREDLEEKLARITELAEQKQRQADELQGQLAGLRVTRKSGDGLLTATVTANGQLVDLRIDDRALRNGRELAATLLNLVFQASAEASQQVRALAAPLLEDSSIDPTELDLGPTPPVVPGPPGAPQQYPPQPPPQYQQQPRYQQPQDGPPQTFAQPVRDYPQPPPPQPYQQQPPPPPVRRPPVDDDPDEGGSIFRKDTW</sequence>
<dbReference type="Proteomes" id="UP000316628">
    <property type="component" value="Unassembled WGS sequence"/>
</dbReference>
<gene>
    <name evidence="3" type="ORF">FHX81_2437</name>
</gene>
<evidence type="ECO:0000313" key="3">
    <source>
        <dbReference type="EMBL" id="TQM80114.1"/>
    </source>
</evidence>
<keyword evidence="3" id="KW-0238">DNA-binding</keyword>
<dbReference type="EMBL" id="VFPP01000001">
    <property type="protein sequence ID" value="TQM80114.1"/>
    <property type="molecule type" value="Genomic_DNA"/>
</dbReference>
<feature type="region of interest" description="Disordered" evidence="2">
    <location>
        <begin position="102"/>
        <end position="197"/>
    </location>
</feature>
<keyword evidence="4" id="KW-1185">Reference proteome</keyword>
<feature type="compositionally biased region" description="Low complexity" evidence="2">
    <location>
        <begin position="134"/>
        <end position="158"/>
    </location>
</feature>
<protein>
    <submittedName>
        <fullName evidence="3">DNA-binding protein YbaB</fullName>
    </submittedName>
</protein>